<comment type="similarity">
    <text evidence="2">Belongs to the MAP70 family.</text>
</comment>
<feature type="compositionally biased region" description="Polar residues" evidence="8">
    <location>
        <begin position="75"/>
        <end position="99"/>
    </location>
</feature>
<evidence type="ECO:0000313" key="10">
    <source>
        <dbReference type="Proteomes" id="UP000245207"/>
    </source>
</evidence>
<evidence type="ECO:0000256" key="7">
    <source>
        <dbReference type="SAM" id="Coils"/>
    </source>
</evidence>
<feature type="compositionally biased region" description="Basic and acidic residues" evidence="8">
    <location>
        <begin position="41"/>
        <end position="68"/>
    </location>
</feature>
<evidence type="ECO:0000256" key="6">
    <source>
        <dbReference type="ARBA" id="ARBA00023212"/>
    </source>
</evidence>
<sequence length="379" mass="42580">MGELEKMLEAEEAELNEIEKLKREREQIEKCMQLKEREQIEREAVKGNRERQLKETEVIERVTDKDNQTEDETVNEGNSSDASMVFTGSDTSSDQQIEDSSPRYDSDADATGLVMAVDGKNGNVYCILPSNTEYMAIRFGYQKCMTLIPTCGFSKLGTRSSNILTQWRLRNSECTLDGTTEFLFCLIEALFSQKKCGVKLQRMNRQKVSEVEKVAQTVCELEEAVLAGGADANAVHNYNRKLQEMNISISFLRDQGNDPEKNPVSYQITYQVPPSYVKQDYRDLFHYHGNQGKSGDPLSLDIPSNGDDESFPSNGGNNLAVGKRPKIETTLISPAKKTWEEKPTIVEKNKEEVIALELVKEEAKPTENGSVSNEVANSC</sequence>
<feature type="region of interest" description="Disordered" evidence="8">
    <location>
        <begin position="41"/>
        <end position="106"/>
    </location>
</feature>
<dbReference type="PANTHER" id="PTHR31246">
    <property type="entry name" value="MICROTUBULE-ASSOCIATED PROTEIN 70-2"/>
    <property type="match status" value="1"/>
</dbReference>
<dbReference type="EMBL" id="PKPP01005960">
    <property type="protein sequence ID" value="PWA58220.1"/>
    <property type="molecule type" value="Genomic_DNA"/>
</dbReference>
<dbReference type="GO" id="GO:0007010">
    <property type="term" value="P:cytoskeleton organization"/>
    <property type="evidence" value="ECO:0007669"/>
    <property type="project" value="InterPro"/>
</dbReference>
<dbReference type="InterPro" id="IPR009768">
    <property type="entry name" value="MAP70"/>
</dbReference>
<keyword evidence="5 7" id="KW-0175">Coiled coil</keyword>
<dbReference type="GO" id="GO:0008017">
    <property type="term" value="F:microtubule binding"/>
    <property type="evidence" value="ECO:0007669"/>
    <property type="project" value="InterPro"/>
</dbReference>
<evidence type="ECO:0000256" key="8">
    <source>
        <dbReference type="SAM" id="MobiDB-lite"/>
    </source>
</evidence>
<accession>A0A2U1MAD1</accession>
<name>A0A2U1MAD1_ARTAN</name>
<gene>
    <name evidence="9" type="ORF">CTI12_AA311610</name>
</gene>
<evidence type="ECO:0000256" key="1">
    <source>
        <dbReference type="ARBA" id="ARBA00004245"/>
    </source>
</evidence>
<dbReference type="Proteomes" id="UP000245207">
    <property type="component" value="Unassembled WGS sequence"/>
</dbReference>
<organism evidence="9 10">
    <name type="scientific">Artemisia annua</name>
    <name type="common">Sweet wormwood</name>
    <dbReference type="NCBI Taxonomy" id="35608"/>
    <lineage>
        <taxon>Eukaryota</taxon>
        <taxon>Viridiplantae</taxon>
        <taxon>Streptophyta</taxon>
        <taxon>Embryophyta</taxon>
        <taxon>Tracheophyta</taxon>
        <taxon>Spermatophyta</taxon>
        <taxon>Magnoliopsida</taxon>
        <taxon>eudicotyledons</taxon>
        <taxon>Gunneridae</taxon>
        <taxon>Pentapetalae</taxon>
        <taxon>asterids</taxon>
        <taxon>campanulids</taxon>
        <taxon>Asterales</taxon>
        <taxon>Asteraceae</taxon>
        <taxon>Asteroideae</taxon>
        <taxon>Anthemideae</taxon>
        <taxon>Artemisiinae</taxon>
        <taxon>Artemisia</taxon>
    </lineage>
</organism>
<keyword evidence="3" id="KW-0963">Cytoplasm</keyword>
<evidence type="ECO:0000256" key="3">
    <source>
        <dbReference type="ARBA" id="ARBA00022490"/>
    </source>
</evidence>
<evidence type="ECO:0000256" key="2">
    <source>
        <dbReference type="ARBA" id="ARBA00008825"/>
    </source>
</evidence>
<comment type="caution">
    <text evidence="9">The sequence shown here is derived from an EMBL/GenBank/DDBJ whole genome shotgun (WGS) entry which is preliminary data.</text>
</comment>
<evidence type="ECO:0000256" key="5">
    <source>
        <dbReference type="ARBA" id="ARBA00023054"/>
    </source>
</evidence>
<dbReference type="GO" id="GO:0005874">
    <property type="term" value="C:microtubule"/>
    <property type="evidence" value="ECO:0007669"/>
    <property type="project" value="UniProtKB-KW"/>
</dbReference>
<keyword evidence="4" id="KW-0493">Microtubule</keyword>
<evidence type="ECO:0000256" key="4">
    <source>
        <dbReference type="ARBA" id="ARBA00022701"/>
    </source>
</evidence>
<dbReference type="AlphaFoldDB" id="A0A2U1MAD1"/>
<feature type="region of interest" description="Disordered" evidence="8">
    <location>
        <begin position="290"/>
        <end position="321"/>
    </location>
</feature>
<dbReference type="PANTHER" id="PTHR31246:SF17">
    <property type="entry name" value="MICROTUBULE-ASSOCIATED PROTEIN 70-2"/>
    <property type="match status" value="1"/>
</dbReference>
<proteinExistence type="inferred from homology"/>
<dbReference type="Pfam" id="PF07058">
    <property type="entry name" value="MAP70"/>
    <property type="match status" value="1"/>
</dbReference>
<keyword evidence="10" id="KW-1185">Reference proteome</keyword>
<evidence type="ECO:0000313" key="9">
    <source>
        <dbReference type="EMBL" id="PWA58220.1"/>
    </source>
</evidence>
<comment type="subcellular location">
    <subcellularLocation>
        <location evidence="1">Cytoplasm</location>
        <location evidence="1">Cytoskeleton</location>
    </subcellularLocation>
</comment>
<reference evidence="9 10" key="1">
    <citation type="journal article" date="2018" name="Mol. Plant">
        <title>The genome of Artemisia annua provides insight into the evolution of Asteraceae family and artemisinin biosynthesis.</title>
        <authorList>
            <person name="Shen Q."/>
            <person name="Zhang L."/>
            <person name="Liao Z."/>
            <person name="Wang S."/>
            <person name="Yan T."/>
            <person name="Shi P."/>
            <person name="Liu M."/>
            <person name="Fu X."/>
            <person name="Pan Q."/>
            <person name="Wang Y."/>
            <person name="Lv Z."/>
            <person name="Lu X."/>
            <person name="Zhang F."/>
            <person name="Jiang W."/>
            <person name="Ma Y."/>
            <person name="Chen M."/>
            <person name="Hao X."/>
            <person name="Li L."/>
            <person name="Tang Y."/>
            <person name="Lv G."/>
            <person name="Zhou Y."/>
            <person name="Sun X."/>
            <person name="Brodelius P.E."/>
            <person name="Rose J.K.C."/>
            <person name="Tang K."/>
        </authorList>
    </citation>
    <scope>NUCLEOTIDE SEQUENCE [LARGE SCALE GENOMIC DNA]</scope>
    <source>
        <strain evidence="10">cv. Huhao1</strain>
        <tissue evidence="9">Leaf</tissue>
    </source>
</reference>
<keyword evidence="6" id="KW-0206">Cytoskeleton</keyword>
<feature type="coiled-coil region" evidence="7">
    <location>
        <begin position="1"/>
        <end position="41"/>
    </location>
</feature>
<protein>
    <submittedName>
        <fullName evidence="9">Microtubule-associated protein 70-1</fullName>
    </submittedName>
</protein>